<dbReference type="GO" id="GO:0003909">
    <property type="term" value="F:DNA ligase activity"/>
    <property type="evidence" value="ECO:0007669"/>
    <property type="project" value="TreeGrafter"/>
</dbReference>
<keyword evidence="7 11" id="KW-0464">Manganese</keyword>
<feature type="binding site" evidence="10">
    <location>
        <position position="383"/>
    </location>
    <ligand>
        <name>GMP</name>
        <dbReference type="ChEBI" id="CHEBI:58115"/>
    </ligand>
</feature>
<evidence type="ECO:0000256" key="6">
    <source>
        <dbReference type="ARBA" id="ARBA00023134"/>
    </source>
</evidence>
<dbReference type="GO" id="GO:0006281">
    <property type="term" value="P:DNA repair"/>
    <property type="evidence" value="ECO:0007669"/>
    <property type="project" value="TreeGrafter"/>
</dbReference>
<dbReference type="InterPro" id="IPR052915">
    <property type="entry name" value="RtcB-like"/>
</dbReference>
<dbReference type="GO" id="GO:0005525">
    <property type="term" value="F:GTP binding"/>
    <property type="evidence" value="ECO:0007669"/>
    <property type="project" value="UniProtKB-KW"/>
</dbReference>
<feature type="binding site" evidence="11">
    <location>
        <position position="149"/>
    </location>
    <ligand>
        <name>Mn(2+)</name>
        <dbReference type="ChEBI" id="CHEBI:29035"/>
        <label>1</label>
    </ligand>
</feature>
<evidence type="ECO:0000256" key="1">
    <source>
        <dbReference type="ARBA" id="ARBA00012726"/>
    </source>
</evidence>
<keyword evidence="3 11" id="KW-0479">Metal-binding</keyword>
<evidence type="ECO:0000256" key="10">
    <source>
        <dbReference type="PIRSR" id="PIRSR601233-2"/>
    </source>
</evidence>
<dbReference type="InterPro" id="IPR036025">
    <property type="entry name" value="RtcB-like_sf"/>
</dbReference>
<evidence type="ECO:0000256" key="5">
    <source>
        <dbReference type="ARBA" id="ARBA00022800"/>
    </source>
</evidence>
<dbReference type="STRING" id="1330330.IX53_08385"/>
<feature type="binding site" evidence="10">
    <location>
        <begin position="285"/>
        <end position="288"/>
    </location>
    <ligand>
        <name>GMP</name>
        <dbReference type="ChEBI" id="CHEBI:58115"/>
    </ligand>
</feature>
<evidence type="ECO:0000256" key="4">
    <source>
        <dbReference type="ARBA" id="ARBA00022741"/>
    </source>
</evidence>
<dbReference type="SUPFAM" id="SSF103365">
    <property type="entry name" value="Hypothetical protein PH1602"/>
    <property type="match status" value="1"/>
</dbReference>
<dbReference type="EMBL" id="CP011232">
    <property type="protein sequence ID" value="AKI97825.1"/>
    <property type="molecule type" value="Genomic_DNA"/>
</dbReference>
<evidence type="ECO:0000256" key="7">
    <source>
        <dbReference type="ARBA" id="ARBA00023211"/>
    </source>
</evidence>
<dbReference type="GO" id="GO:0170057">
    <property type="term" value="F:RNA ligase (GTP) activity"/>
    <property type="evidence" value="ECO:0007669"/>
    <property type="project" value="UniProtKB-EC"/>
</dbReference>
<dbReference type="RefSeq" id="WP_047754960.1">
    <property type="nucleotide sequence ID" value="NZ_CAJUHA010000005.1"/>
</dbReference>
<feature type="binding site" evidence="11">
    <location>
        <position position="72"/>
    </location>
    <ligand>
        <name>Mn(2+)</name>
        <dbReference type="ChEBI" id="CHEBI:29035"/>
        <label>1</label>
    </ligand>
</feature>
<comment type="catalytic activity">
    <reaction evidence="8">
        <text>a 3'-end 3'-phospho-ribonucleotide-RNA + a 5'-end dephospho-ribonucleoside-RNA + GTP = a ribonucleotidyl-ribonucleotide-RNA + GMP + diphosphate</text>
        <dbReference type="Rhea" id="RHEA:68076"/>
        <dbReference type="Rhea" id="RHEA-COMP:10463"/>
        <dbReference type="Rhea" id="RHEA-COMP:13936"/>
        <dbReference type="Rhea" id="RHEA-COMP:17355"/>
        <dbReference type="ChEBI" id="CHEBI:33019"/>
        <dbReference type="ChEBI" id="CHEBI:37565"/>
        <dbReference type="ChEBI" id="CHEBI:58115"/>
        <dbReference type="ChEBI" id="CHEBI:83062"/>
        <dbReference type="ChEBI" id="CHEBI:138284"/>
        <dbReference type="ChEBI" id="CHEBI:173118"/>
        <dbReference type="EC" id="6.5.1.8"/>
    </reaction>
</comment>
<evidence type="ECO:0000313" key="13">
    <source>
        <dbReference type="Proteomes" id="UP000035159"/>
    </source>
</evidence>
<evidence type="ECO:0000256" key="9">
    <source>
        <dbReference type="PIRSR" id="PIRSR601233-1"/>
    </source>
</evidence>
<dbReference type="Proteomes" id="UP000035159">
    <property type="component" value="Chromosome"/>
</dbReference>
<dbReference type="Pfam" id="PF01139">
    <property type="entry name" value="RtcB"/>
    <property type="match status" value="1"/>
</dbReference>
<feature type="binding site" evidence="10">
    <location>
        <begin position="309"/>
        <end position="312"/>
    </location>
    <ligand>
        <name>GMP</name>
        <dbReference type="ChEBI" id="CHEBI:58115"/>
    </ligand>
</feature>
<evidence type="ECO:0000256" key="8">
    <source>
        <dbReference type="ARBA" id="ARBA00047746"/>
    </source>
</evidence>
<dbReference type="PANTHER" id="PTHR43749">
    <property type="entry name" value="RNA-SPLICING LIGASE RTCB"/>
    <property type="match status" value="1"/>
</dbReference>
<dbReference type="InterPro" id="IPR001233">
    <property type="entry name" value="RtcB"/>
</dbReference>
<evidence type="ECO:0000313" key="12">
    <source>
        <dbReference type="EMBL" id="AKI97825.1"/>
    </source>
</evidence>
<sequence length="384" mass="43202">MIKFSPKLKAKLWVPIDKIEKEALEQIRNLSTIPDLFKWIAVMPDVHPGYGMPIGGVAALKGCVIPNAVGMDIGCGVVCIKTNLTTDEIHSYLTEILRQILQEIPVGFKWRKKAVQTDFWEKYEIEDPVISSEKNNAKKQLGTLGGGNHFIEIQKDEEGTVYLTLHSGSRNLGKQVATYYNKKAQEFCKKQGVQPPSGLAWLPLDSKIGRQYLRAMNFCLDFASENRRILTESALGVLRRFFPKLEVLERIETVHNYASLEEHYGETVLVHRKGAVRAEGKVVIPGSMGSPTYIAEGLRNPESFMSCSHGAGRTLGRHEAKRKLSYAEVKKDLDERNVILMTPDKSAIIEEARVAYKDIDMVMDYQQDLVRRSIKLLPMGVIKG</sequence>
<dbReference type="EC" id="6.5.1.8" evidence="1"/>
<keyword evidence="6 10" id="KW-0342">GTP-binding</keyword>
<dbReference type="KEGG" id="kpf:IX53_08385"/>
<accession>A0A0G2Z883</accession>
<dbReference type="AlphaFoldDB" id="A0A0G2Z883"/>
<comment type="cofactor">
    <cofactor evidence="11">
        <name>Mn(2+)</name>
        <dbReference type="ChEBI" id="CHEBI:29035"/>
    </cofactor>
    <text evidence="11">Binds 2 manganese ions per subunit.</text>
</comment>
<proteinExistence type="predicted"/>
<evidence type="ECO:0000256" key="11">
    <source>
        <dbReference type="PIRSR" id="PIRSR601233-3"/>
    </source>
</evidence>
<keyword evidence="5" id="KW-0692">RNA repair</keyword>
<dbReference type="GO" id="GO:0030145">
    <property type="term" value="F:manganese ion binding"/>
    <property type="evidence" value="ECO:0007669"/>
    <property type="project" value="TreeGrafter"/>
</dbReference>
<gene>
    <name evidence="12" type="ORF">IX53_08385</name>
</gene>
<dbReference type="GO" id="GO:0042245">
    <property type="term" value="P:RNA repair"/>
    <property type="evidence" value="ECO:0007669"/>
    <property type="project" value="UniProtKB-KW"/>
</dbReference>
<feature type="active site" description="GMP-histidine intermediate" evidence="9">
    <location>
        <position position="309"/>
    </location>
</feature>
<dbReference type="PATRIC" id="fig|1330330.3.peg.1704"/>
<organism evidence="12 13">
    <name type="scientific">Kosmotoga pacifica</name>
    <dbReference type="NCBI Taxonomy" id="1330330"/>
    <lineage>
        <taxon>Bacteria</taxon>
        <taxon>Thermotogati</taxon>
        <taxon>Thermotogota</taxon>
        <taxon>Thermotogae</taxon>
        <taxon>Kosmotogales</taxon>
        <taxon>Kosmotogaceae</taxon>
        <taxon>Kosmotoga</taxon>
    </lineage>
</organism>
<evidence type="ECO:0000256" key="3">
    <source>
        <dbReference type="ARBA" id="ARBA00022723"/>
    </source>
</evidence>
<dbReference type="GO" id="GO:0006396">
    <property type="term" value="P:RNA processing"/>
    <property type="evidence" value="ECO:0007669"/>
    <property type="project" value="InterPro"/>
</dbReference>
<feature type="binding site" evidence="10">
    <location>
        <begin position="255"/>
        <end position="256"/>
    </location>
    <ligand>
        <name>GMP</name>
        <dbReference type="ChEBI" id="CHEBI:58115"/>
    </ligand>
</feature>
<name>A0A0G2Z883_9BACT</name>
<reference evidence="12 13" key="1">
    <citation type="submission" date="2015-04" db="EMBL/GenBank/DDBJ databases">
        <title>Complete Genome Sequence of Kosmotoga pacifica SLHLJ1.</title>
        <authorList>
            <person name="Jiang L.J."/>
            <person name="Shao Z.Z."/>
            <person name="Jebbar M."/>
        </authorList>
    </citation>
    <scope>NUCLEOTIDE SEQUENCE [LARGE SCALE GENOMIC DNA]</scope>
    <source>
        <strain evidence="12 13">SLHLJ1</strain>
    </source>
</reference>
<feature type="binding site" evidence="11">
    <location>
        <position position="255"/>
    </location>
    <ligand>
        <name>Mn(2+)</name>
        <dbReference type="ChEBI" id="CHEBI:29035"/>
        <label>2</label>
    </ligand>
</feature>
<keyword evidence="2" id="KW-0436">Ligase</keyword>
<evidence type="ECO:0000256" key="2">
    <source>
        <dbReference type="ARBA" id="ARBA00022598"/>
    </source>
</evidence>
<dbReference type="PANTHER" id="PTHR43749:SF2">
    <property type="entry name" value="RNA-SPLICING LIGASE RTCB"/>
    <property type="match status" value="1"/>
</dbReference>
<protein>
    <recommendedName>
        <fullName evidence="1">3'-phosphate/5'-hydroxy nucleic acid ligase</fullName>
        <ecNumber evidence="1">6.5.1.8</ecNumber>
    </recommendedName>
</protein>
<dbReference type="Gene3D" id="3.90.1860.10">
    <property type="entry name" value="tRNA-splicing ligase RtcB"/>
    <property type="match status" value="1"/>
</dbReference>
<keyword evidence="4 10" id="KW-0547">Nucleotide-binding</keyword>
<feature type="binding site" evidence="11">
    <location>
        <position position="166"/>
    </location>
    <ligand>
        <name>Mn(2+)</name>
        <dbReference type="ChEBI" id="CHEBI:29035"/>
        <label>2</label>
    </ligand>
</feature>
<dbReference type="OrthoDB" id="9802323at2"/>
<feature type="binding site" evidence="10">
    <location>
        <begin position="148"/>
        <end position="152"/>
    </location>
    <ligand>
        <name>GMP</name>
        <dbReference type="ChEBI" id="CHEBI:58115"/>
    </ligand>
</feature>
<keyword evidence="13" id="KW-1185">Reference proteome</keyword>